<dbReference type="PANTHER" id="PTHR21299:SF1">
    <property type="entry name" value="PANTOATE--BETA-ALANINE LIGASE"/>
    <property type="match status" value="1"/>
</dbReference>
<accession>A0A177SYR2</accession>
<evidence type="ECO:0000256" key="4">
    <source>
        <dbReference type="ARBA" id="ARBA00015647"/>
    </source>
</evidence>
<evidence type="ECO:0000313" key="13">
    <source>
        <dbReference type="Proteomes" id="UP000077521"/>
    </source>
</evidence>
<evidence type="ECO:0000256" key="6">
    <source>
        <dbReference type="ARBA" id="ARBA00022655"/>
    </source>
</evidence>
<dbReference type="GO" id="GO:0004592">
    <property type="term" value="F:pantoate-beta-alanine ligase activity"/>
    <property type="evidence" value="ECO:0007669"/>
    <property type="project" value="UniProtKB-EC"/>
</dbReference>
<keyword evidence="6" id="KW-0566">Pantothenate biosynthesis</keyword>
<evidence type="ECO:0000256" key="8">
    <source>
        <dbReference type="ARBA" id="ARBA00022840"/>
    </source>
</evidence>
<dbReference type="InterPro" id="IPR042176">
    <property type="entry name" value="Pantoate_ligase_C"/>
</dbReference>
<evidence type="ECO:0000256" key="5">
    <source>
        <dbReference type="ARBA" id="ARBA00022598"/>
    </source>
</evidence>
<dbReference type="Pfam" id="PF02569">
    <property type="entry name" value="Pantoate_ligase"/>
    <property type="match status" value="1"/>
</dbReference>
<comment type="pathway">
    <text evidence="1">Cofactor biosynthesis; (R)-pantothenate biosynthesis; (R)-pantothenate from (R)-pantoate and beta-alanine: step 1/1.</text>
</comment>
<reference evidence="12" key="1">
    <citation type="submission" date="2016-04" db="EMBL/GenBank/DDBJ databases">
        <authorList>
            <person name="Nguyen H.D."/>
            <person name="Samba Siva P."/>
            <person name="Cullis J."/>
            <person name="Levesque C.A."/>
            <person name="Hambleton S."/>
        </authorList>
    </citation>
    <scope>NUCLEOTIDE SEQUENCE</scope>
    <source>
        <strain evidence="12">DAOMC 236416</strain>
    </source>
</reference>
<comment type="caution">
    <text evidence="12">The sequence shown here is derived from an EMBL/GenBank/DDBJ whole genome shotgun (WGS) entry which is preliminary data.</text>
</comment>
<evidence type="ECO:0000256" key="2">
    <source>
        <dbReference type="ARBA" id="ARBA00009256"/>
    </source>
</evidence>
<dbReference type="GO" id="GO:0015940">
    <property type="term" value="P:pantothenate biosynthetic process"/>
    <property type="evidence" value="ECO:0007669"/>
    <property type="project" value="UniProtKB-UniPathway"/>
</dbReference>
<keyword evidence="7" id="KW-0547">Nucleotide-binding</keyword>
<dbReference type="GO" id="GO:0005524">
    <property type="term" value="F:ATP binding"/>
    <property type="evidence" value="ECO:0007669"/>
    <property type="project" value="UniProtKB-KW"/>
</dbReference>
<dbReference type="Proteomes" id="UP000077521">
    <property type="component" value="Unassembled WGS sequence"/>
</dbReference>
<protein>
    <recommendedName>
        <fullName evidence="4">Pantoate--beta-alanine ligase</fullName>
        <ecNumber evidence="3">6.3.2.1</ecNumber>
    </recommendedName>
    <alternativeName>
        <fullName evidence="10">Pantoate-activating enzyme</fullName>
    </alternativeName>
    <alternativeName>
        <fullName evidence="9">Pantothenate synthetase</fullName>
    </alternativeName>
</protein>
<dbReference type="EMBL" id="LWDF02001687">
    <property type="protein sequence ID" value="KAE8237645.1"/>
    <property type="molecule type" value="Genomic_DNA"/>
</dbReference>
<dbReference type="FunFam" id="3.40.50.620:FF:000013">
    <property type="entry name" value="Pantothenate synthetase"/>
    <property type="match status" value="1"/>
</dbReference>
<dbReference type="Gene3D" id="3.30.1300.10">
    <property type="entry name" value="Pantoate-beta-alanine ligase, C-terminal domain"/>
    <property type="match status" value="1"/>
</dbReference>
<dbReference type="AlphaFoldDB" id="A0A177SYR2"/>
<dbReference type="HAMAP" id="MF_00158">
    <property type="entry name" value="PanC"/>
    <property type="match status" value="1"/>
</dbReference>
<evidence type="ECO:0000256" key="3">
    <source>
        <dbReference type="ARBA" id="ARBA00012219"/>
    </source>
</evidence>
<sequence length="286" mass="31258">MIITGSIEELRAILHGIRKQNRSIGLVPTMGNLHQGHLSLLETARRESHFVVTSIFVNPLQFGPKEDLQAYPRTPQEDRDTLARAGCDLLFAPNTEEMYPNGLSSHCSVSVPGVSEGLCGESRPGHFEGVATVVSKLFNIVQPDIAVFGQKDYQQLAVIRAMVQDLNVPIRVLGAPTVRAPDGLALSSRNGYLSPSERSIAHLLYENLKRMVETIERGGQDFSALIQSAGAALEQAGFNLDYLDIRSARTLQAATATDQELVILVAAFLGRTRLIDNQECRRPLSA</sequence>
<dbReference type="InterPro" id="IPR014729">
    <property type="entry name" value="Rossmann-like_a/b/a_fold"/>
</dbReference>
<comment type="similarity">
    <text evidence="2">Belongs to the pantothenate synthetase family.</text>
</comment>
<dbReference type="Gene3D" id="3.40.50.620">
    <property type="entry name" value="HUPs"/>
    <property type="match status" value="1"/>
</dbReference>
<comment type="catalytic activity">
    <reaction evidence="11">
        <text>(R)-pantoate + beta-alanine + ATP = (R)-pantothenate + AMP + diphosphate + H(+)</text>
        <dbReference type="Rhea" id="RHEA:10912"/>
        <dbReference type="ChEBI" id="CHEBI:15378"/>
        <dbReference type="ChEBI" id="CHEBI:15980"/>
        <dbReference type="ChEBI" id="CHEBI:29032"/>
        <dbReference type="ChEBI" id="CHEBI:30616"/>
        <dbReference type="ChEBI" id="CHEBI:33019"/>
        <dbReference type="ChEBI" id="CHEBI:57966"/>
        <dbReference type="ChEBI" id="CHEBI:456215"/>
        <dbReference type="EC" id="6.3.2.1"/>
    </reaction>
</comment>
<dbReference type="NCBIfam" id="TIGR00018">
    <property type="entry name" value="panC"/>
    <property type="match status" value="1"/>
</dbReference>
<reference evidence="12" key="2">
    <citation type="journal article" date="2019" name="IMA Fungus">
        <title>Genome sequencing and comparison of five Tilletia species to identify candidate genes for the detection of regulated species infecting wheat.</title>
        <authorList>
            <person name="Nguyen H.D.T."/>
            <person name="Sultana T."/>
            <person name="Kesanakurti P."/>
            <person name="Hambleton S."/>
        </authorList>
    </citation>
    <scope>NUCLEOTIDE SEQUENCE</scope>
    <source>
        <strain evidence="12">DAOMC 236416</strain>
    </source>
</reference>
<dbReference type="SUPFAM" id="SSF52374">
    <property type="entry name" value="Nucleotidylyl transferase"/>
    <property type="match status" value="1"/>
</dbReference>
<dbReference type="InterPro" id="IPR003721">
    <property type="entry name" value="Pantoate_ligase"/>
</dbReference>
<organism evidence="12 13">
    <name type="scientific">Tilletia indica</name>
    <dbReference type="NCBI Taxonomy" id="43049"/>
    <lineage>
        <taxon>Eukaryota</taxon>
        <taxon>Fungi</taxon>
        <taxon>Dikarya</taxon>
        <taxon>Basidiomycota</taxon>
        <taxon>Ustilaginomycotina</taxon>
        <taxon>Exobasidiomycetes</taxon>
        <taxon>Tilletiales</taxon>
        <taxon>Tilletiaceae</taxon>
        <taxon>Tilletia</taxon>
    </lineage>
</organism>
<dbReference type="CDD" id="cd00560">
    <property type="entry name" value="PanC"/>
    <property type="match status" value="1"/>
</dbReference>
<evidence type="ECO:0000313" key="12">
    <source>
        <dbReference type="EMBL" id="KAE8237645.1"/>
    </source>
</evidence>
<name>A0A177SYR2_9BASI</name>
<keyword evidence="13" id="KW-1185">Reference proteome</keyword>
<proteinExistence type="inferred from homology"/>
<evidence type="ECO:0000256" key="1">
    <source>
        <dbReference type="ARBA" id="ARBA00004990"/>
    </source>
</evidence>
<dbReference type="UniPathway" id="UPA00028">
    <property type="reaction ID" value="UER00005"/>
</dbReference>
<dbReference type="EC" id="6.3.2.1" evidence="3"/>
<gene>
    <name evidence="12" type="ORF">A4X13_0g8686</name>
</gene>
<evidence type="ECO:0000256" key="11">
    <source>
        <dbReference type="ARBA" id="ARBA00048258"/>
    </source>
</evidence>
<dbReference type="FunFam" id="3.30.1300.10:FF:000001">
    <property type="entry name" value="Pantothenate synthetase"/>
    <property type="match status" value="1"/>
</dbReference>
<evidence type="ECO:0000256" key="10">
    <source>
        <dbReference type="ARBA" id="ARBA00032806"/>
    </source>
</evidence>
<evidence type="ECO:0000256" key="7">
    <source>
        <dbReference type="ARBA" id="ARBA00022741"/>
    </source>
</evidence>
<keyword evidence="5" id="KW-0436">Ligase</keyword>
<dbReference type="PANTHER" id="PTHR21299">
    <property type="entry name" value="CYTIDYLATE KINASE/PANTOATE-BETA-ALANINE LIGASE"/>
    <property type="match status" value="1"/>
</dbReference>
<keyword evidence="8" id="KW-0067">ATP-binding</keyword>
<evidence type="ECO:0000256" key="9">
    <source>
        <dbReference type="ARBA" id="ARBA00029902"/>
    </source>
</evidence>
<dbReference type="GO" id="GO:0005829">
    <property type="term" value="C:cytosol"/>
    <property type="evidence" value="ECO:0007669"/>
    <property type="project" value="TreeGrafter"/>
</dbReference>